<dbReference type="KEGG" id="bba:Bd2928"/>
<dbReference type="RefSeq" id="WP_011165309.1">
    <property type="nucleotide sequence ID" value="NC_005363.1"/>
</dbReference>
<organism evidence="2 3">
    <name type="scientific">Bdellovibrio bacteriovorus (strain ATCC 15356 / DSM 50701 / NCIMB 9529 / HD100)</name>
    <dbReference type="NCBI Taxonomy" id="264462"/>
    <lineage>
        <taxon>Bacteria</taxon>
        <taxon>Pseudomonadati</taxon>
        <taxon>Bdellovibrionota</taxon>
        <taxon>Bdellovibrionia</taxon>
        <taxon>Bdellovibrionales</taxon>
        <taxon>Pseudobdellovibrionaceae</taxon>
        <taxon>Bdellovibrio</taxon>
    </lineage>
</organism>
<dbReference type="GeneID" id="93013798"/>
<feature type="chain" id="PRO_5004276836" description="Bdellovibrio beta-sandwich domain-containing protein" evidence="1">
    <location>
        <begin position="22"/>
        <end position="200"/>
    </location>
</feature>
<dbReference type="AlphaFoldDB" id="Q6MJ55"/>
<reference evidence="2 3" key="1">
    <citation type="journal article" date="2004" name="Science">
        <title>A predator unmasked: life cycle of Bdellovibrio bacteriovorus from a genomic perspective.</title>
        <authorList>
            <person name="Rendulic S."/>
            <person name="Jagtap P."/>
            <person name="Rosinus A."/>
            <person name="Eppinger M."/>
            <person name="Baar C."/>
            <person name="Lanz C."/>
            <person name="Keller H."/>
            <person name="Lambert C."/>
            <person name="Evans K.J."/>
            <person name="Goesmann A."/>
            <person name="Meyer F."/>
            <person name="Sockett R.E."/>
            <person name="Schuster S.C."/>
        </authorList>
    </citation>
    <scope>NUCLEOTIDE SEQUENCE [LARGE SCALE GENOMIC DNA]</scope>
    <source>
        <strain evidence="3">ATCC 15356 / DSM 50701 / NCIMB 9529 / HD100</strain>
    </source>
</reference>
<proteinExistence type="predicted"/>
<sequence>MKKWTVLLLTSIVLLTVPASAFLVESGYVKQPGGQYVKMTKISCETATSSHCQSLCQNPTACQRPEPYCRNCAGTTSPLLRQLFTEISKTYAISQELNDRQVLVKYLGTERYVLLDIKSVFNYYTPVGGEAFAKELGAFCGDAAESALLAVKLDEVHQPMALSYVLCRNNAGQTSAFEVQPRQPGIGNRPLSAPIIFKLN</sequence>
<accession>Q6MJ55</accession>
<name>Q6MJ55_BDEBA</name>
<keyword evidence="3" id="KW-1185">Reference proteome</keyword>
<feature type="signal peptide" evidence="1">
    <location>
        <begin position="1"/>
        <end position="21"/>
    </location>
</feature>
<evidence type="ECO:0000313" key="3">
    <source>
        <dbReference type="Proteomes" id="UP000008080"/>
    </source>
</evidence>
<protein>
    <recommendedName>
        <fullName evidence="4">Bdellovibrio beta-sandwich domain-containing protein</fullName>
    </recommendedName>
</protein>
<keyword evidence="1" id="KW-0732">Signal</keyword>
<gene>
    <name evidence="2" type="ordered locus">Bd2928</name>
</gene>
<dbReference type="STRING" id="264462.Bd2928"/>
<evidence type="ECO:0008006" key="4">
    <source>
        <dbReference type="Google" id="ProtNLM"/>
    </source>
</evidence>
<dbReference type="HOGENOM" id="CLU_1363965_0_0_7"/>
<dbReference type="Proteomes" id="UP000008080">
    <property type="component" value="Chromosome"/>
</dbReference>
<evidence type="ECO:0000256" key="1">
    <source>
        <dbReference type="SAM" id="SignalP"/>
    </source>
</evidence>
<evidence type="ECO:0000313" key="2">
    <source>
        <dbReference type="EMBL" id="CAE80706.1"/>
    </source>
</evidence>
<dbReference type="EMBL" id="BX842654">
    <property type="protein sequence ID" value="CAE80706.1"/>
    <property type="molecule type" value="Genomic_DNA"/>
</dbReference>